<gene>
    <name evidence="8" type="ORF">BD847_2491</name>
</gene>
<dbReference type="PANTHER" id="PTHR31136:SF5">
    <property type="entry name" value="2-OXOADIPATE DIOXYGENASE_DECARBOXYLASE, CHLOROPLASTIC"/>
    <property type="match status" value="1"/>
</dbReference>
<keyword evidence="4" id="KW-0408">Iron</keyword>
<evidence type="ECO:0000313" key="9">
    <source>
        <dbReference type="Proteomes" id="UP000257004"/>
    </source>
</evidence>
<reference evidence="8 9" key="1">
    <citation type="submission" date="2018-07" db="EMBL/GenBank/DDBJ databases">
        <title>Genomic Encyclopedia of Archaeal and Bacterial Type Strains, Phase II (KMG-II): from individual species to whole genera.</title>
        <authorList>
            <person name="Goeker M."/>
        </authorList>
    </citation>
    <scope>NUCLEOTIDE SEQUENCE [LARGE SCALE GENOMIC DNA]</scope>
    <source>
        <strain evidence="8 9">DSM 25795</strain>
    </source>
</reference>
<comment type="similarity">
    <text evidence="5">Belongs to the 2-oxoadipate dioxygenase/decarboxylase family.</text>
</comment>
<keyword evidence="2" id="KW-0223">Dioxygenase</keyword>
<dbReference type="InterPro" id="IPR009770">
    <property type="entry name" value="HGLS"/>
</dbReference>
<proteinExistence type="inferred from homology"/>
<dbReference type="GO" id="GO:0051213">
    <property type="term" value="F:dioxygenase activity"/>
    <property type="evidence" value="ECO:0007669"/>
    <property type="project" value="UniProtKB-KW"/>
</dbReference>
<dbReference type="Gene3D" id="3.10.180.50">
    <property type="match status" value="1"/>
</dbReference>
<keyword evidence="9" id="KW-1185">Reference proteome</keyword>
<dbReference type="EMBL" id="QRDQ01000009">
    <property type="protein sequence ID" value="RED23438.1"/>
    <property type="molecule type" value="Genomic_DNA"/>
</dbReference>
<dbReference type="PANTHER" id="PTHR31136">
    <property type="entry name" value="DUF1338 DOMAIN-CONTAINING PROTEIN"/>
    <property type="match status" value="1"/>
</dbReference>
<evidence type="ECO:0000256" key="7">
    <source>
        <dbReference type="ARBA" id="ARBA00035045"/>
    </source>
</evidence>
<protein>
    <recommendedName>
        <fullName evidence="6">2-oxoadipate dioxygenase/decarboxylase</fullName>
        <ecNumber evidence="6">1.13.11.93</ecNumber>
    </recommendedName>
    <alternativeName>
        <fullName evidence="7">2-hydroxyglutarate synthase</fullName>
    </alternativeName>
</protein>
<evidence type="ECO:0000256" key="4">
    <source>
        <dbReference type="ARBA" id="ARBA00023004"/>
    </source>
</evidence>
<comment type="cofactor">
    <cofactor evidence="1">
        <name>Fe(2+)</name>
        <dbReference type="ChEBI" id="CHEBI:29033"/>
    </cofactor>
</comment>
<accession>A0A3D9FSA6</accession>
<evidence type="ECO:0000256" key="6">
    <source>
        <dbReference type="ARBA" id="ARBA00035023"/>
    </source>
</evidence>
<evidence type="ECO:0000256" key="3">
    <source>
        <dbReference type="ARBA" id="ARBA00023002"/>
    </source>
</evidence>
<keyword evidence="3" id="KW-0560">Oxidoreductase</keyword>
<dbReference type="EC" id="1.13.11.93" evidence="6"/>
<name>A0A3D9FSA6_9FLAO</name>
<dbReference type="CDD" id="cd16350">
    <property type="entry name" value="VOC_like"/>
    <property type="match status" value="1"/>
</dbReference>
<sequence>MKMDKDQLLNKLWEQYADITPSAKKIHELLENRGEQIFNDHIAIRTFNDKRVAIDVLEKPFLNVGYEAKGEYNFESKKLYAKHYEHATDKDAPRIFISELELEKCSAELQATVQNVLDNCDQNVFNDPELVLSGSVWNGNSQAIYKSLLEESEYAAWMYVYGFRANHFTINTNALKEFKTLEELNNFLEESGWKLNASGGKIKGTPEQLLEQSSTLADLYLVNFEEGAVEIPSCYYEFALRYPMANGELYQGFVASSADKIFESTDVKLQEAK</sequence>
<dbReference type="AlphaFoldDB" id="A0A3D9FSA6"/>
<comment type="caution">
    <text evidence="8">The sequence shown here is derived from an EMBL/GenBank/DDBJ whole genome shotgun (WGS) entry which is preliminary data.</text>
</comment>
<dbReference type="SMART" id="SM01150">
    <property type="entry name" value="DUF1338"/>
    <property type="match status" value="1"/>
</dbReference>
<dbReference type="Proteomes" id="UP000257004">
    <property type="component" value="Unassembled WGS sequence"/>
</dbReference>
<evidence type="ECO:0000313" key="8">
    <source>
        <dbReference type="EMBL" id="RED23438.1"/>
    </source>
</evidence>
<dbReference type="Pfam" id="PF07063">
    <property type="entry name" value="HGLS"/>
    <property type="match status" value="1"/>
</dbReference>
<evidence type="ECO:0000256" key="1">
    <source>
        <dbReference type="ARBA" id="ARBA00001954"/>
    </source>
</evidence>
<evidence type="ECO:0000256" key="5">
    <source>
        <dbReference type="ARBA" id="ARBA00035013"/>
    </source>
</evidence>
<organism evidence="8 9">
    <name type="scientific">Flavobacterium cutihirudinis</name>
    <dbReference type="NCBI Taxonomy" id="1265740"/>
    <lineage>
        <taxon>Bacteria</taxon>
        <taxon>Pseudomonadati</taxon>
        <taxon>Bacteroidota</taxon>
        <taxon>Flavobacteriia</taxon>
        <taxon>Flavobacteriales</taxon>
        <taxon>Flavobacteriaceae</taxon>
        <taxon>Flavobacterium</taxon>
    </lineage>
</organism>
<evidence type="ECO:0000256" key="2">
    <source>
        <dbReference type="ARBA" id="ARBA00022964"/>
    </source>
</evidence>